<comment type="similarity">
    <text evidence="1">Belongs to the KAE1 / TsaD family. TsaB subfamily.</text>
</comment>
<proteinExistence type="inferred from homology"/>
<name>A0ABP8PWL7_9GAMM</name>
<dbReference type="InterPro" id="IPR043129">
    <property type="entry name" value="ATPase_NBD"/>
</dbReference>
<comment type="caution">
    <text evidence="5">The sequence shown here is derived from an EMBL/GenBank/DDBJ whole genome shotgun (WGS) entry which is preliminary data.</text>
</comment>
<dbReference type="Proteomes" id="UP001501321">
    <property type="component" value="Unassembled WGS sequence"/>
</dbReference>
<dbReference type="InterPro" id="IPR022496">
    <property type="entry name" value="T6A_TsaB"/>
</dbReference>
<evidence type="ECO:0000256" key="2">
    <source>
        <dbReference type="ARBA" id="ARBA00019012"/>
    </source>
</evidence>
<dbReference type="PANTHER" id="PTHR11735">
    <property type="entry name" value="TRNA N6-ADENOSINE THREONYLCARBAMOYLTRANSFERASE"/>
    <property type="match status" value="1"/>
</dbReference>
<dbReference type="CDD" id="cd24032">
    <property type="entry name" value="ASKHA_NBD_TsaB"/>
    <property type="match status" value="1"/>
</dbReference>
<dbReference type="PANTHER" id="PTHR11735:SF11">
    <property type="entry name" value="TRNA THREONYLCARBAMOYLADENOSINE BIOSYNTHESIS PROTEIN TSAB"/>
    <property type="match status" value="1"/>
</dbReference>
<dbReference type="Gene3D" id="3.30.420.40">
    <property type="match status" value="2"/>
</dbReference>
<dbReference type="Pfam" id="PF00814">
    <property type="entry name" value="TsaD"/>
    <property type="match status" value="1"/>
</dbReference>
<feature type="domain" description="Gcp-like" evidence="4">
    <location>
        <begin position="29"/>
        <end position="150"/>
    </location>
</feature>
<organism evidence="5 6">
    <name type="scientific">Pseudaeromonas paramecii</name>
    <dbReference type="NCBI Taxonomy" id="2138166"/>
    <lineage>
        <taxon>Bacteria</taxon>
        <taxon>Pseudomonadati</taxon>
        <taxon>Pseudomonadota</taxon>
        <taxon>Gammaproteobacteria</taxon>
        <taxon>Aeromonadales</taxon>
        <taxon>Aeromonadaceae</taxon>
        <taxon>Pseudaeromonas</taxon>
    </lineage>
</organism>
<accession>A0ABP8PWL7</accession>
<protein>
    <recommendedName>
        <fullName evidence="2">tRNA threonylcarbamoyladenosine biosynthesis protein TsaB</fullName>
    </recommendedName>
    <alternativeName>
        <fullName evidence="3">t(6)A37 threonylcarbamoyladenosine biosynthesis protein TsaB</fullName>
    </alternativeName>
</protein>
<evidence type="ECO:0000256" key="3">
    <source>
        <dbReference type="ARBA" id="ARBA00032446"/>
    </source>
</evidence>
<evidence type="ECO:0000313" key="5">
    <source>
        <dbReference type="EMBL" id="GAA4492638.1"/>
    </source>
</evidence>
<dbReference type="InterPro" id="IPR000905">
    <property type="entry name" value="Gcp-like_dom"/>
</dbReference>
<evidence type="ECO:0000259" key="4">
    <source>
        <dbReference type="Pfam" id="PF00814"/>
    </source>
</evidence>
<sequence length="235" mass="24453">MTQILAIDTATEACSAALLVGQTTLSRYEVAPQGHTRLILPMVESLLAEAGVSLAQLDAIAFGRGPGSFTGVRIGVGIAQGLALGADKPLIGISNLAVLAQRCWLDSQAEQVLCAIDARMGEVYFGAYRRMGETMVLQGDEAVLPPEVAVRQGLANLAAGSGGWLGAGTGWAAYAEALSPLRNQLTGLGAELPDAAAMLPLASLAWQQGLACEAALAQPVYLRDKVTWKKLPGRE</sequence>
<keyword evidence="6" id="KW-1185">Reference proteome</keyword>
<evidence type="ECO:0000256" key="1">
    <source>
        <dbReference type="ARBA" id="ARBA00010493"/>
    </source>
</evidence>
<evidence type="ECO:0000313" key="6">
    <source>
        <dbReference type="Proteomes" id="UP001501321"/>
    </source>
</evidence>
<dbReference type="SUPFAM" id="SSF53067">
    <property type="entry name" value="Actin-like ATPase domain"/>
    <property type="match status" value="2"/>
</dbReference>
<dbReference type="NCBIfam" id="TIGR03725">
    <property type="entry name" value="T6A_YeaZ"/>
    <property type="match status" value="1"/>
</dbReference>
<dbReference type="EMBL" id="BAABFC010000001">
    <property type="protein sequence ID" value="GAA4492638.1"/>
    <property type="molecule type" value="Genomic_DNA"/>
</dbReference>
<gene>
    <name evidence="5" type="primary">tsaB</name>
    <name evidence="5" type="ORF">GCM10023095_01450</name>
</gene>
<reference evidence="6" key="1">
    <citation type="journal article" date="2019" name="Int. J. Syst. Evol. Microbiol.">
        <title>The Global Catalogue of Microorganisms (GCM) 10K type strain sequencing project: providing services to taxonomists for standard genome sequencing and annotation.</title>
        <authorList>
            <consortium name="The Broad Institute Genomics Platform"/>
            <consortium name="The Broad Institute Genome Sequencing Center for Infectious Disease"/>
            <person name="Wu L."/>
            <person name="Ma J."/>
        </authorList>
    </citation>
    <scope>NUCLEOTIDE SEQUENCE [LARGE SCALE GENOMIC DNA]</scope>
    <source>
        <strain evidence="6">JCM 32226</strain>
    </source>
</reference>